<evidence type="ECO:0000313" key="3">
    <source>
        <dbReference type="Proteomes" id="UP000789396"/>
    </source>
</evidence>
<dbReference type="Proteomes" id="UP000789396">
    <property type="component" value="Unassembled WGS sequence"/>
</dbReference>
<gene>
    <name evidence="2" type="ORF">RFULGI_LOCUS4121</name>
</gene>
<comment type="caution">
    <text evidence="2">The sequence shown here is derived from an EMBL/GenBank/DDBJ whole genome shotgun (WGS) entry which is preliminary data.</text>
</comment>
<feature type="compositionally biased region" description="Polar residues" evidence="1">
    <location>
        <begin position="1"/>
        <end position="18"/>
    </location>
</feature>
<evidence type="ECO:0000313" key="2">
    <source>
        <dbReference type="EMBL" id="CAG8538667.1"/>
    </source>
</evidence>
<reference evidence="2" key="1">
    <citation type="submission" date="2021-06" db="EMBL/GenBank/DDBJ databases">
        <authorList>
            <person name="Kallberg Y."/>
            <person name="Tangrot J."/>
            <person name="Rosling A."/>
        </authorList>
    </citation>
    <scope>NUCLEOTIDE SEQUENCE</scope>
    <source>
        <strain evidence="2">IN212</strain>
    </source>
</reference>
<proteinExistence type="predicted"/>
<feature type="region of interest" description="Disordered" evidence="1">
    <location>
        <begin position="1"/>
        <end position="21"/>
    </location>
</feature>
<dbReference type="EMBL" id="CAJVPZ010003955">
    <property type="protein sequence ID" value="CAG8538667.1"/>
    <property type="molecule type" value="Genomic_DNA"/>
</dbReference>
<evidence type="ECO:0000256" key="1">
    <source>
        <dbReference type="SAM" id="MobiDB-lite"/>
    </source>
</evidence>
<accession>A0A9N9AQI5</accession>
<protein>
    <submittedName>
        <fullName evidence="2">26_t:CDS:1</fullName>
    </submittedName>
</protein>
<dbReference type="AlphaFoldDB" id="A0A9N9AQI5"/>
<organism evidence="2 3">
    <name type="scientific">Racocetra fulgida</name>
    <dbReference type="NCBI Taxonomy" id="60492"/>
    <lineage>
        <taxon>Eukaryota</taxon>
        <taxon>Fungi</taxon>
        <taxon>Fungi incertae sedis</taxon>
        <taxon>Mucoromycota</taxon>
        <taxon>Glomeromycotina</taxon>
        <taxon>Glomeromycetes</taxon>
        <taxon>Diversisporales</taxon>
        <taxon>Gigasporaceae</taxon>
        <taxon>Racocetra</taxon>
    </lineage>
</organism>
<name>A0A9N9AQI5_9GLOM</name>
<keyword evidence="3" id="KW-1185">Reference proteome</keyword>
<sequence>MITNLELTNTQSNPNSCYDKTKRHDIDQNSGYATPKYPFCCASSKIQLLPLLKPLLYLLNLYTSTNSDAVNFRKYVRGYNSALACTSFGANINN</sequence>